<reference evidence="2" key="1">
    <citation type="submission" date="2020-11" db="EMBL/GenBank/DDBJ databases">
        <title>Isolation and identification of active actinomycetes.</title>
        <authorList>
            <person name="Yu B."/>
        </authorList>
    </citation>
    <scope>NUCLEOTIDE SEQUENCE</scope>
    <source>
        <strain evidence="2">NEAU-YB345</strain>
    </source>
</reference>
<dbReference type="InterPro" id="IPR013813">
    <property type="entry name" value="Endoribo_LPSP/chorism_mut-like"/>
</dbReference>
<proteinExistence type="predicted"/>
<dbReference type="InterPro" id="IPR035959">
    <property type="entry name" value="RutC-like_sf"/>
</dbReference>
<dbReference type="EMBL" id="JADPRT010000009">
    <property type="protein sequence ID" value="MBF9070654.1"/>
    <property type="molecule type" value="Genomic_DNA"/>
</dbReference>
<evidence type="ECO:0000313" key="2">
    <source>
        <dbReference type="EMBL" id="MBF9070654.1"/>
    </source>
</evidence>
<sequence length="153" mass="15809">MNLSARLEVAGIRLPEAPKPVASFTPCRVDGDLAFVSGQIAQGVRGRVGADVDTAEAIEAARQCGINVLAQLQAGLGSLDRVAALLKLTVFVNSVPEFEEPHVVANGASDLLIEILGEPGRHARSAVCVASLPLGAPVEVEAIVRVRPEGEAG</sequence>
<dbReference type="AlphaFoldDB" id="A0A931FHG8"/>
<keyword evidence="3" id="KW-1185">Reference proteome</keyword>
<accession>A0A931FHG8</accession>
<feature type="domain" description="Endoribonuclease L-PSP/chorismate mutase-like" evidence="1">
    <location>
        <begin position="5"/>
        <end position="135"/>
    </location>
</feature>
<dbReference type="PANTHER" id="PTHR43760:SF1">
    <property type="entry name" value="ENDORIBONUCLEASE L-PSP_CHORISMATE MUTASE-LIKE DOMAIN-CONTAINING PROTEIN"/>
    <property type="match status" value="1"/>
</dbReference>
<evidence type="ECO:0000259" key="1">
    <source>
        <dbReference type="Pfam" id="PF14588"/>
    </source>
</evidence>
<gene>
    <name evidence="2" type="ORF">I2501_21765</name>
</gene>
<dbReference type="SUPFAM" id="SSF55298">
    <property type="entry name" value="YjgF-like"/>
    <property type="match status" value="1"/>
</dbReference>
<name>A0A931FHG8_9ACTN</name>
<dbReference type="Pfam" id="PF14588">
    <property type="entry name" value="YjgF_endoribonc"/>
    <property type="match status" value="1"/>
</dbReference>
<organism evidence="2 3">
    <name type="scientific">Streptacidiphilus fuscans</name>
    <dbReference type="NCBI Taxonomy" id="2789292"/>
    <lineage>
        <taxon>Bacteria</taxon>
        <taxon>Bacillati</taxon>
        <taxon>Actinomycetota</taxon>
        <taxon>Actinomycetes</taxon>
        <taxon>Kitasatosporales</taxon>
        <taxon>Streptomycetaceae</taxon>
        <taxon>Streptacidiphilus</taxon>
    </lineage>
</organism>
<dbReference type="CDD" id="cd02199">
    <property type="entry name" value="YjgF_YER057c_UK114_like_1"/>
    <property type="match status" value="1"/>
</dbReference>
<dbReference type="PANTHER" id="PTHR43760">
    <property type="entry name" value="ENDORIBONUCLEASE-RELATED"/>
    <property type="match status" value="1"/>
</dbReference>
<protein>
    <submittedName>
        <fullName evidence="2">RidA family protein</fullName>
    </submittedName>
</protein>
<dbReference type="Gene3D" id="3.30.1330.40">
    <property type="entry name" value="RutC-like"/>
    <property type="match status" value="1"/>
</dbReference>
<comment type="caution">
    <text evidence="2">The sequence shown here is derived from an EMBL/GenBank/DDBJ whole genome shotgun (WGS) entry which is preliminary data.</text>
</comment>
<dbReference type="RefSeq" id="WP_196195828.1">
    <property type="nucleotide sequence ID" value="NZ_JADPRT010000009.1"/>
</dbReference>
<dbReference type="Proteomes" id="UP000657385">
    <property type="component" value="Unassembled WGS sequence"/>
</dbReference>
<evidence type="ECO:0000313" key="3">
    <source>
        <dbReference type="Proteomes" id="UP000657385"/>
    </source>
</evidence>